<protein>
    <submittedName>
        <fullName evidence="1">Uncharacterized protein</fullName>
    </submittedName>
</protein>
<dbReference type="RefSeq" id="WP_142854098.1">
    <property type="nucleotide sequence ID" value="NZ_FXWW01000004.1"/>
</dbReference>
<name>A0A545SPC1_9RHOB</name>
<sequence>MRSTTFCCVTFLTAAPAYAEGRKFECTSVEDGSVIKLWQDAEGRHGHLDTPILSKDAQVLHGLHDKNDDLAAETFLVVDDDTVLTFTIDFKKLTYDMNAKGVINDIDHGTCVELTG</sequence>
<organism evidence="1 2">
    <name type="scientific">Aliiroseovarius halocynthiae</name>
    <dbReference type="NCBI Taxonomy" id="985055"/>
    <lineage>
        <taxon>Bacteria</taxon>
        <taxon>Pseudomonadati</taxon>
        <taxon>Pseudomonadota</taxon>
        <taxon>Alphaproteobacteria</taxon>
        <taxon>Rhodobacterales</taxon>
        <taxon>Paracoccaceae</taxon>
        <taxon>Aliiroseovarius</taxon>
    </lineage>
</organism>
<dbReference type="AlphaFoldDB" id="A0A545SPC1"/>
<proteinExistence type="predicted"/>
<gene>
    <name evidence="1" type="ORF">FIL88_11935</name>
</gene>
<dbReference type="OrthoDB" id="7707866at2"/>
<dbReference type="EMBL" id="VICH01000008">
    <property type="protein sequence ID" value="TQV66801.1"/>
    <property type="molecule type" value="Genomic_DNA"/>
</dbReference>
<evidence type="ECO:0000313" key="1">
    <source>
        <dbReference type="EMBL" id="TQV66801.1"/>
    </source>
</evidence>
<comment type="caution">
    <text evidence="1">The sequence shown here is derived from an EMBL/GenBank/DDBJ whole genome shotgun (WGS) entry which is preliminary data.</text>
</comment>
<keyword evidence="2" id="KW-1185">Reference proteome</keyword>
<dbReference type="Proteomes" id="UP000315816">
    <property type="component" value="Unassembled WGS sequence"/>
</dbReference>
<reference evidence="1 2" key="1">
    <citation type="submission" date="2019-06" db="EMBL/GenBank/DDBJ databases">
        <title>A novel species of marine bacteria.</title>
        <authorList>
            <person name="Wang Y."/>
        </authorList>
    </citation>
    <scope>NUCLEOTIDE SEQUENCE [LARGE SCALE GENOMIC DNA]</scope>
    <source>
        <strain evidence="1 2">MA1-10</strain>
    </source>
</reference>
<accession>A0A545SPC1</accession>
<evidence type="ECO:0000313" key="2">
    <source>
        <dbReference type="Proteomes" id="UP000315816"/>
    </source>
</evidence>